<dbReference type="Proteomes" id="UP000006786">
    <property type="component" value="Unassembled WGS sequence"/>
</dbReference>
<evidence type="ECO:0000313" key="3">
    <source>
        <dbReference type="Proteomes" id="UP000006786"/>
    </source>
</evidence>
<reference evidence="2 3" key="1">
    <citation type="journal article" date="2012" name="J. Bacteriol.">
        <title>Genome Sequence of Nitratireductor pacificus Type Strain pht-3B.</title>
        <authorList>
            <person name="Lai Q."/>
            <person name="Li G."/>
            <person name="Shao Z."/>
        </authorList>
    </citation>
    <scope>NUCLEOTIDE SEQUENCE [LARGE SCALE GENOMIC DNA]</scope>
    <source>
        <strain evidence="3">pht-3B</strain>
    </source>
</reference>
<accession>K2MKE5</accession>
<dbReference type="GO" id="GO:0017168">
    <property type="term" value="F:5-oxoprolinase (ATP-hydrolyzing) activity"/>
    <property type="evidence" value="ECO:0007669"/>
    <property type="project" value="TreeGrafter"/>
</dbReference>
<protein>
    <recommendedName>
        <fullName evidence="1">Hydantoinase B/oxoprolinase domain-containing protein</fullName>
    </recommendedName>
</protein>
<gene>
    <name evidence="2" type="ORF">NA2_16622</name>
</gene>
<comment type="caution">
    <text evidence="2">The sequence shown here is derived from an EMBL/GenBank/DDBJ whole genome shotgun (WGS) entry which is preliminary data.</text>
</comment>
<dbReference type="RefSeq" id="WP_008598214.1">
    <property type="nucleotide sequence ID" value="NZ_AMRM01000020.1"/>
</dbReference>
<dbReference type="PATRIC" id="fig|391937.3.peg.3416"/>
<keyword evidence="3" id="KW-1185">Reference proteome</keyword>
<dbReference type="AlphaFoldDB" id="K2MKE5"/>
<sequence>MQSDEMIRARVVAGAFDTAAEEMSATVTRTARSPIFNEAHDFTTGIFDLHEGKARLIAQAPGCTLHLYAICSAVQAALDVFKNDLHPGDIILASDPGHGGTHIPDHVVIMPVFADRKPVFFPVVRAHFADSGGPVAGGYNPAARDIWQDGVVVPPLKLYEKGERRTDVFDLILANNRVETWLKGDLDAMRGACLTAARGIERVIERFGLADVRASIGHNVAYTERRVRAEIGSWPDGDYHAETFIDHDYQGAHDIRICCTARVRGSDITFDFTGSAPQVDGFVNSTLANTLSFVFVAIASCIDEDVPINEGYINPVRVVAPEGTVVNPRWPKPVGNCTCICGAEIAEVALLALSQCAPQRVGVNCHKLPLAYTSGRYEDGKPWISLNFHGYTGGAGAAYGTDGWGLYPPLMTGVILPSIEMNEMQYPMRIERHEYVTDTEGAGLWRGAPGVGTRIRFLASNITNAMLAGVRHPTRGFCGGNDGPPNALALTSEGVRLDVTEVVYNHRLARDSTIEFLRGGGGGWGAPHERPPASVLADVSNGYVSIAAAEEVYGVAIDERTLTVEQQRTTELRGDRRPAHGQE</sequence>
<name>K2MKE5_9HYPH</name>
<dbReference type="eggNOG" id="COG0146">
    <property type="taxonomic scope" value="Bacteria"/>
</dbReference>
<dbReference type="InterPro" id="IPR003692">
    <property type="entry name" value="Hydantoinase_B"/>
</dbReference>
<evidence type="ECO:0000313" key="2">
    <source>
        <dbReference type="EMBL" id="EKF17702.1"/>
    </source>
</evidence>
<dbReference type="Pfam" id="PF02538">
    <property type="entry name" value="Hydantoinase_B"/>
    <property type="match status" value="1"/>
</dbReference>
<evidence type="ECO:0000259" key="1">
    <source>
        <dbReference type="Pfam" id="PF02538"/>
    </source>
</evidence>
<dbReference type="PANTHER" id="PTHR11365">
    <property type="entry name" value="5-OXOPROLINASE RELATED"/>
    <property type="match status" value="1"/>
</dbReference>
<proteinExistence type="predicted"/>
<feature type="domain" description="Hydantoinase B/oxoprolinase" evidence="1">
    <location>
        <begin position="7"/>
        <end position="527"/>
    </location>
</feature>
<dbReference type="GO" id="GO:0005829">
    <property type="term" value="C:cytosol"/>
    <property type="evidence" value="ECO:0007669"/>
    <property type="project" value="TreeGrafter"/>
</dbReference>
<dbReference type="STRING" id="391937.NA2_16622"/>
<dbReference type="OrthoDB" id="9761586at2"/>
<dbReference type="InterPro" id="IPR045079">
    <property type="entry name" value="Oxoprolinase-like"/>
</dbReference>
<dbReference type="PANTHER" id="PTHR11365:SF23">
    <property type="entry name" value="HYPOTHETICAL 5-OXOPROLINASE (EUROFUNG)-RELATED"/>
    <property type="match status" value="1"/>
</dbReference>
<dbReference type="EMBL" id="AMRM01000020">
    <property type="protein sequence ID" value="EKF17702.1"/>
    <property type="molecule type" value="Genomic_DNA"/>
</dbReference>
<dbReference type="GO" id="GO:0006749">
    <property type="term" value="P:glutathione metabolic process"/>
    <property type="evidence" value="ECO:0007669"/>
    <property type="project" value="TreeGrafter"/>
</dbReference>
<organism evidence="2 3">
    <name type="scientific">Nitratireductor pacificus pht-3B</name>
    <dbReference type="NCBI Taxonomy" id="391937"/>
    <lineage>
        <taxon>Bacteria</taxon>
        <taxon>Pseudomonadati</taxon>
        <taxon>Pseudomonadota</taxon>
        <taxon>Alphaproteobacteria</taxon>
        <taxon>Hyphomicrobiales</taxon>
        <taxon>Phyllobacteriaceae</taxon>
        <taxon>Nitratireductor</taxon>
    </lineage>
</organism>